<dbReference type="PANTHER" id="PTHR47773">
    <property type="entry name" value="SI:DKEY-9I5.2-RELATED"/>
    <property type="match status" value="1"/>
</dbReference>
<comment type="caution">
    <text evidence="2">The sequence shown here is derived from an EMBL/GenBank/DDBJ whole genome shotgun (WGS) entry which is preliminary data.</text>
</comment>
<dbReference type="EMBL" id="QNUK01001598">
    <property type="protein sequence ID" value="KAF5880175.1"/>
    <property type="molecule type" value="Genomic_DNA"/>
</dbReference>
<name>A0A8J4X771_CLAMG</name>
<dbReference type="Proteomes" id="UP000727407">
    <property type="component" value="Unassembled WGS sequence"/>
</dbReference>
<feature type="region of interest" description="Disordered" evidence="1">
    <location>
        <begin position="29"/>
        <end position="64"/>
    </location>
</feature>
<organism evidence="2 3">
    <name type="scientific">Clarias magur</name>
    <name type="common">Asian catfish</name>
    <name type="synonym">Macropteronotus magur</name>
    <dbReference type="NCBI Taxonomy" id="1594786"/>
    <lineage>
        <taxon>Eukaryota</taxon>
        <taxon>Metazoa</taxon>
        <taxon>Chordata</taxon>
        <taxon>Craniata</taxon>
        <taxon>Vertebrata</taxon>
        <taxon>Euteleostomi</taxon>
        <taxon>Actinopterygii</taxon>
        <taxon>Neopterygii</taxon>
        <taxon>Teleostei</taxon>
        <taxon>Ostariophysi</taxon>
        <taxon>Siluriformes</taxon>
        <taxon>Clariidae</taxon>
        <taxon>Clarias</taxon>
    </lineage>
</organism>
<keyword evidence="3" id="KW-1185">Reference proteome</keyword>
<evidence type="ECO:0000313" key="3">
    <source>
        <dbReference type="Proteomes" id="UP000727407"/>
    </source>
</evidence>
<dbReference type="PANTHER" id="PTHR47773:SF1">
    <property type="entry name" value="C2H2-TYPE DOMAIN-CONTAINING PROTEIN"/>
    <property type="match status" value="1"/>
</dbReference>
<sequence length="621" mass="66172">MNTGKFFEPEFSFLAGSAHLQLQASTEALTRTRASREETSQPPPVKSPQTVEADARGRVTAEGGNAADRRHILSRMEVQFGQYRGTTFQWLLTHDVGYVSGVLAGHVAEREGGDTSSSPLMLHKDALLEYAHLFPPMAAAIEDKKRAGTDTEADHLVGFGEHSSLTYRELYESTDPEISSYRSWVRSLVVKNGRSRVALLKQYVLRRDREQRSLATSAASAEAGHASTSAAGRASIQALGHDVALAALHASALATGRAGALAAACADALAAACADALAAACADALAAACADALAAACASALAAACASALAAACASVSAAVASTSGSSIPVSRLTPSKSTICGLSDTLEEKEKMDDQQIMEVTAAVEQQVAASMTERPSRPPTARVMLAAPQDEANVGVYGTSGYQQVVCLAHSLVELCVKGYVTDAEAEHLVERWQNLAEVDKQAVSYPPRYRQELAKGRFKKTEVYAPSDTPVAGGLESLKRCVAGTGSGLVQWPDASRLVEAVFIRLTVLHPASKRMMGGTVSRWTLVLRDYNTVRNVVTGHPALGARTTIQLFAVNQATLSQWHKRYTAAQEGRILHAGLSPVQGTLSAQETLLSARQLTDEQRESFRVRDPFHFQDL</sequence>
<dbReference type="AlphaFoldDB" id="A0A8J4X771"/>
<proteinExistence type="predicted"/>
<protein>
    <submittedName>
        <fullName evidence="2">Uncharacterized protein</fullName>
    </submittedName>
</protein>
<evidence type="ECO:0000256" key="1">
    <source>
        <dbReference type="SAM" id="MobiDB-lite"/>
    </source>
</evidence>
<evidence type="ECO:0000313" key="2">
    <source>
        <dbReference type="EMBL" id="KAF5880175.1"/>
    </source>
</evidence>
<dbReference type="OrthoDB" id="10057688at2759"/>
<reference evidence="2" key="1">
    <citation type="submission" date="2020-07" db="EMBL/GenBank/DDBJ databases">
        <title>Clarias magur genome sequencing, assembly and annotation.</title>
        <authorList>
            <person name="Kushwaha B."/>
            <person name="Kumar R."/>
            <person name="Das P."/>
            <person name="Joshi C.G."/>
            <person name="Kumar D."/>
            <person name="Nagpure N.S."/>
            <person name="Pandey M."/>
            <person name="Agarwal S."/>
            <person name="Srivastava S."/>
            <person name="Singh M."/>
            <person name="Sahoo L."/>
            <person name="Jayasankar P."/>
            <person name="Meher P.K."/>
            <person name="Koringa P.G."/>
            <person name="Iquebal M.A."/>
            <person name="Das S.P."/>
            <person name="Bit A."/>
            <person name="Patnaik S."/>
            <person name="Patel N."/>
            <person name="Shah T.M."/>
            <person name="Hinsu A."/>
            <person name="Jena J.K."/>
        </authorList>
    </citation>
    <scope>NUCLEOTIDE SEQUENCE</scope>
    <source>
        <strain evidence="2">CIFAMagur01</strain>
        <tissue evidence="2">Testis</tissue>
    </source>
</reference>
<accession>A0A8J4X771</accession>
<feature type="non-terminal residue" evidence="2">
    <location>
        <position position="1"/>
    </location>
</feature>
<gene>
    <name evidence="2" type="ORF">DAT39_023324</name>
</gene>